<organism evidence="1">
    <name type="scientific">freshwater metagenome</name>
    <dbReference type="NCBI Taxonomy" id="449393"/>
    <lineage>
        <taxon>unclassified sequences</taxon>
        <taxon>metagenomes</taxon>
        <taxon>ecological metagenomes</taxon>
    </lineage>
</organism>
<name>A0A6J7FN46_9ZZZZ</name>
<reference evidence="1" key="1">
    <citation type="submission" date="2020-05" db="EMBL/GenBank/DDBJ databases">
        <authorList>
            <person name="Chiriac C."/>
            <person name="Salcher M."/>
            <person name="Ghai R."/>
            <person name="Kavagutti S V."/>
        </authorList>
    </citation>
    <scope>NUCLEOTIDE SEQUENCE</scope>
</reference>
<protein>
    <submittedName>
        <fullName evidence="1">Unannotated protein</fullName>
    </submittedName>
</protein>
<accession>A0A6J7FN46</accession>
<dbReference type="AlphaFoldDB" id="A0A6J7FN46"/>
<evidence type="ECO:0000313" key="1">
    <source>
        <dbReference type="EMBL" id="CAB4896887.1"/>
    </source>
</evidence>
<sequence>MLTCPALTQLNTLDDVLSLVADADATVRDAVLLALIEAAQAGDGLAGRTVLQTMLGKAVRIADTVARRDDVRGDKEEALARAVAALWQSIATYPVALRPARVAANLALDTVAVAQRGHTGSSHFRRSYRELPVADVGSVRSAVQHDRGQDDVRGPVDAQLLTVLAWAVRAGVLDLDDAQLLVRVYSVDEHGRPADGRAIAKQAGLSWPALRQRCRRLAQRIGAAAVEAGIGAAEPPAGTWMLAAA</sequence>
<gene>
    <name evidence="1" type="ORF">UFOPK3609_00070</name>
</gene>
<proteinExistence type="predicted"/>
<dbReference type="EMBL" id="CAFBMQ010000001">
    <property type="protein sequence ID" value="CAB4896887.1"/>
    <property type="molecule type" value="Genomic_DNA"/>
</dbReference>